<gene>
    <name evidence="2" type="ORF">DENOEST_1861</name>
</gene>
<protein>
    <recommendedName>
        <fullName evidence="4">DUF2934 domain-containing protein</fullName>
    </recommendedName>
</protein>
<name>A0A6S6YMR4_9PROT</name>
<reference evidence="2 3" key="1">
    <citation type="submission" date="2020-03" db="EMBL/GenBank/DDBJ databases">
        <authorList>
            <consortium name="Genoscope - CEA"/>
            <person name="William W."/>
        </authorList>
    </citation>
    <scope>NUCLEOTIDE SEQUENCE [LARGE SCALE GENOMIC DNA]</scope>
    <source>
        <strain evidence="3">DSM 16959</strain>
    </source>
</reference>
<dbReference type="InterPro" id="IPR021327">
    <property type="entry name" value="DUF2934"/>
</dbReference>
<dbReference type="RefSeq" id="WP_145769035.1">
    <property type="nucleotide sequence ID" value="NZ_LR778301.1"/>
</dbReference>
<dbReference type="EMBL" id="LR778301">
    <property type="protein sequence ID" value="CAB1369026.1"/>
    <property type="molecule type" value="Genomic_DNA"/>
</dbReference>
<evidence type="ECO:0000256" key="1">
    <source>
        <dbReference type="SAM" id="MobiDB-lite"/>
    </source>
</evidence>
<keyword evidence="3" id="KW-1185">Reference proteome</keyword>
<dbReference type="AlphaFoldDB" id="A0A6S6YMR4"/>
<evidence type="ECO:0000313" key="3">
    <source>
        <dbReference type="Proteomes" id="UP000515733"/>
    </source>
</evidence>
<dbReference type="Pfam" id="PF11154">
    <property type="entry name" value="DUF2934"/>
    <property type="match status" value="1"/>
</dbReference>
<evidence type="ECO:0000313" key="2">
    <source>
        <dbReference type="EMBL" id="CAB1369026.1"/>
    </source>
</evidence>
<accession>A0A6S6YMR4</accession>
<dbReference type="OrthoDB" id="8538784at2"/>
<dbReference type="Proteomes" id="UP000515733">
    <property type="component" value="Chromosome"/>
</dbReference>
<feature type="region of interest" description="Disordered" evidence="1">
    <location>
        <begin position="1"/>
        <end position="27"/>
    </location>
</feature>
<dbReference type="KEGG" id="doe:DENOEST_1861"/>
<evidence type="ECO:0008006" key="4">
    <source>
        <dbReference type="Google" id="ProtNLM"/>
    </source>
</evidence>
<sequence>MGKNNSAGQTRTGDQPQQGTQVSDAAAIPREQLISEAAYYKAEQRGFQPGSEMADWFDAEADVERMLGNSSGTGGL</sequence>
<organism evidence="2 3">
    <name type="scientific">Denitratisoma oestradiolicum</name>
    <dbReference type="NCBI Taxonomy" id="311182"/>
    <lineage>
        <taxon>Bacteria</taxon>
        <taxon>Pseudomonadati</taxon>
        <taxon>Pseudomonadota</taxon>
        <taxon>Betaproteobacteria</taxon>
        <taxon>Nitrosomonadales</taxon>
        <taxon>Sterolibacteriaceae</taxon>
        <taxon>Denitratisoma</taxon>
    </lineage>
</organism>
<proteinExistence type="predicted"/>
<feature type="compositionally biased region" description="Polar residues" evidence="1">
    <location>
        <begin position="1"/>
        <end position="23"/>
    </location>
</feature>